<dbReference type="GO" id="GO:0000166">
    <property type="term" value="F:nucleotide binding"/>
    <property type="evidence" value="ECO:0007669"/>
    <property type="project" value="InterPro"/>
</dbReference>
<dbReference type="InterPro" id="IPR000683">
    <property type="entry name" value="Gfo/Idh/MocA-like_OxRdtase_N"/>
</dbReference>
<dbReference type="GO" id="GO:0050112">
    <property type="term" value="F:inositol 2-dehydrogenase (NAD+) activity"/>
    <property type="evidence" value="ECO:0007669"/>
    <property type="project" value="UniProtKB-EC"/>
</dbReference>
<dbReference type="PANTHER" id="PTHR43818">
    <property type="entry name" value="BCDNA.GH03377"/>
    <property type="match status" value="1"/>
</dbReference>
<evidence type="ECO:0000313" key="3">
    <source>
        <dbReference type="Proteomes" id="UP000317243"/>
    </source>
</evidence>
<dbReference type="Gene3D" id="3.30.360.10">
    <property type="entry name" value="Dihydrodipicolinate Reductase, domain 2"/>
    <property type="match status" value="1"/>
</dbReference>
<reference evidence="2 3" key="1">
    <citation type="submission" date="2019-02" db="EMBL/GenBank/DDBJ databases">
        <title>Deep-cultivation of Planctomycetes and their phenomic and genomic characterization uncovers novel biology.</title>
        <authorList>
            <person name="Wiegand S."/>
            <person name="Jogler M."/>
            <person name="Boedeker C."/>
            <person name="Pinto D."/>
            <person name="Vollmers J."/>
            <person name="Rivas-Marin E."/>
            <person name="Kohn T."/>
            <person name="Peeters S.H."/>
            <person name="Heuer A."/>
            <person name="Rast P."/>
            <person name="Oberbeckmann S."/>
            <person name="Bunk B."/>
            <person name="Jeske O."/>
            <person name="Meyerdierks A."/>
            <person name="Storesund J.E."/>
            <person name="Kallscheuer N."/>
            <person name="Luecker S."/>
            <person name="Lage O.M."/>
            <person name="Pohl T."/>
            <person name="Merkel B.J."/>
            <person name="Hornburger P."/>
            <person name="Mueller R.-W."/>
            <person name="Bruemmer F."/>
            <person name="Labrenz M."/>
            <person name="Spormann A.M."/>
            <person name="Op Den Camp H."/>
            <person name="Overmann J."/>
            <person name="Amann R."/>
            <person name="Jetten M.S.M."/>
            <person name="Mascher T."/>
            <person name="Medema M.H."/>
            <person name="Devos D.P."/>
            <person name="Kaster A.-K."/>
            <person name="Ovreas L."/>
            <person name="Rohde M."/>
            <person name="Galperin M.Y."/>
            <person name="Jogler C."/>
        </authorList>
    </citation>
    <scope>NUCLEOTIDE SEQUENCE [LARGE SCALE GENOMIC DNA]</scope>
    <source>
        <strain evidence="2 3">KOR42</strain>
    </source>
</reference>
<dbReference type="Proteomes" id="UP000317243">
    <property type="component" value="Unassembled WGS sequence"/>
</dbReference>
<name>A0A5C5X100_9PLAN</name>
<gene>
    <name evidence="2" type="primary">iolG_2</name>
    <name evidence="2" type="ORF">KOR42_01790</name>
</gene>
<accession>A0A5C5X100</accession>
<dbReference type="EMBL" id="SIHI01000001">
    <property type="protein sequence ID" value="TWT56824.1"/>
    <property type="molecule type" value="Genomic_DNA"/>
</dbReference>
<evidence type="ECO:0000259" key="1">
    <source>
        <dbReference type="Pfam" id="PF01408"/>
    </source>
</evidence>
<evidence type="ECO:0000313" key="2">
    <source>
        <dbReference type="EMBL" id="TWT56824.1"/>
    </source>
</evidence>
<dbReference type="AlphaFoldDB" id="A0A5C5X100"/>
<dbReference type="Pfam" id="PF01408">
    <property type="entry name" value="GFO_IDH_MocA"/>
    <property type="match status" value="1"/>
</dbReference>
<dbReference type="PANTHER" id="PTHR43818:SF9">
    <property type="entry name" value="HYPOTHETICAL OXIDOREDUCTASE"/>
    <property type="match status" value="1"/>
</dbReference>
<protein>
    <submittedName>
        <fullName evidence="2">Inositol 2-dehydrogenase/D-chiro-inositol 3-dehydrogenase</fullName>
        <ecNumber evidence="2">1.1.1.18</ecNumber>
    </submittedName>
</protein>
<dbReference type="InterPro" id="IPR036291">
    <property type="entry name" value="NAD(P)-bd_dom_sf"/>
</dbReference>
<dbReference type="SUPFAM" id="SSF51735">
    <property type="entry name" value="NAD(P)-binding Rossmann-fold domains"/>
    <property type="match status" value="1"/>
</dbReference>
<keyword evidence="2" id="KW-0560">Oxidoreductase</keyword>
<dbReference type="InterPro" id="IPR050463">
    <property type="entry name" value="Gfo/Idh/MocA_oxidrdct_glycsds"/>
</dbReference>
<dbReference type="Gene3D" id="3.40.50.720">
    <property type="entry name" value="NAD(P)-binding Rossmann-like Domain"/>
    <property type="match status" value="1"/>
</dbReference>
<proteinExistence type="predicted"/>
<dbReference type="EC" id="1.1.1.18" evidence="2"/>
<keyword evidence="3" id="KW-1185">Reference proteome</keyword>
<feature type="domain" description="Gfo/Idh/MocA-like oxidoreductase N-terminal" evidence="1">
    <location>
        <begin position="41"/>
        <end position="171"/>
    </location>
</feature>
<sequence>MMTFCKLSQVKSISARSVVTTVAVILCMTISSSFATAEEMIRVGIIGLDTSHAPAFAKVMNDPENAAHVPGCRVVAAYPKGSPDIETSTSRIPLYTQQFRDMDIEIVDSIDELLTRVDAVLLETNDGRPHLEQVRPVLAAGKPVFIDKPIAGSLSDAVSILKEAKEAGVPIFSSSSLRYLKNGQEVRNGSIGEVTGADTYSPASLESTHPDLFWYGIHGVEALFTVLGTGCEEVVRMKTEDFDVVVGTWDDGRIGSFRGLRRGERGYGGTAFGTKGTQVLGPYQGYGPLVVEIVEFFQTGVPPVSARETIEIYAFMEAADESIRRNGKPVRIDEVLRLAGWSDEDFPEESAGTGDSSLDK</sequence>
<comment type="caution">
    <text evidence="2">The sequence shown here is derived from an EMBL/GenBank/DDBJ whole genome shotgun (WGS) entry which is preliminary data.</text>
</comment>
<organism evidence="2 3">
    <name type="scientific">Thalassoglobus neptunius</name>
    <dbReference type="NCBI Taxonomy" id="1938619"/>
    <lineage>
        <taxon>Bacteria</taxon>
        <taxon>Pseudomonadati</taxon>
        <taxon>Planctomycetota</taxon>
        <taxon>Planctomycetia</taxon>
        <taxon>Planctomycetales</taxon>
        <taxon>Planctomycetaceae</taxon>
        <taxon>Thalassoglobus</taxon>
    </lineage>
</organism>